<keyword evidence="4 10" id="KW-0812">Transmembrane</keyword>
<dbReference type="AlphaFoldDB" id="A0A8J4UYD7"/>
<comment type="caution">
    <text evidence="12">The sequence shown here is derived from an EMBL/GenBank/DDBJ whole genome shotgun (WGS) entry which is preliminary data.</text>
</comment>
<comment type="subcellular location">
    <subcellularLocation>
        <location evidence="1">Endoplasmic reticulum membrane</location>
        <topology evidence="1">Multi-pass membrane protein</topology>
    </subcellularLocation>
</comment>
<accession>A0A8J4UYD7</accession>
<comment type="similarity">
    <text evidence="2">Belongs to the steroid 5-alpha reductase family.</text>
</comment>
<evidence type="ECO:0000256" key="3">
    <source>
        <dbReference type="ARBA" id="ARBA00022516"/>
    </source>
</evidence>
<name>A0A8J4UYD7_9MYCE</name>
<keyword evidence="13" id="KW-1185">Reference proteome</keyword>
<evidence type="ECO:0000256" key="9">
    <source>
        <dbReference type="ARBA" id="ARBA00023136"/>
    </source>
</evidence>
<dbReference type="SUPFAM" id="SSF54236">
    <property type="entry name" value="Ubiquitin-like"/>
    <property type="match status" value="1"/>
</dbReference>
<keyword evidence="5" id="KW-0521">NADP</keyword>
<dbReference type="EMBL" id="AJWJ01000268">
    <property type="protein sequence ID" value="KAF2072570.1"/>
    <property type="molecule type" value="Genomic_DNA"/>
</dbReference>
<dbReference type="Gene3D" id="1.20.120.1630">
    <property type="match status" value="1"/>
</dbReference>
<evidence type="ECO:0000313" key="13">
    <source>
        <dbReference type="Proteomes" id="UP000695562"/>
    </source>
</evidence>
<dbReference type="Gene3D" id="3.10.20.90">
    <property type="entry name" value="Phosphatidylinositol 3-kinase Catalytic Subunit, Chain A, domain 1"/>
    <property type="match status" value="1"/>
</dbReference>
<gene>
    <name evidence="12" type="ORF">CYY_006119</name>
</gene>
<dbReference type="InterPro" id="IPR039357">
    <property type="entry name" value="SRD5A/TECR"/>
</dbReference>
<dbReference type="Pfam" id="PF00240">
    <property type="entry name" value="ubiquitin"/>
    <property type="match status" value="1"/>
</dbReference>
<dbReference type="SMART" id="SM00213">
    <property type="entry name" value="UBQ"/>
    <property type="match status" value="1"/>
</dbReference>
<reference evidence="12" key="1">
    <citation type="submission" date="2020-01" db="EMBL/GenBank/DDBJ databases">
        <title>Development of genomics and gene disruption for Polysphondylium violaceum indicates a role for the polyketide synthase stlB in stalk morphogenesis.</title>
        <authorList>
            <person name="Narita B."/>
            <person name="Kawabe Y."/>
            <person name="Kin K."/>
            <person name="Saito T."/>
            <person name="Gibbs R."/>
            <person name="Kuspa A."/>
            <person name="Muzny D."/>
            <person name="Queller D."/>
            <person name="Richards S."/>
            <person name="Strassman J."/>
            <person name="Sucgang R."/>
            <person name="Worley K."/>
            <person name="Schaap P."/>
        </authorList>
    </citation>
    <scope>NUCLEOTIDE SEQUENCE</scope>
    <source>
        <strain evidence="12">QSvi11</strain>
    </source>
</reference>
<proteinExistence type="inferred from homology"/>
<feature type="domain" description="Ubiquitin-like" evidence="11">
    <location>
        <begin position="1"/>
        <end position="77"/>
    </location>
</feature>
<feature type="transmembrane region" description="Helical" evidence="10">
    <location>
        <begin position="185"/>
        <end position="204"/>
    </location>
</feature>
<feature type="transmembrane region" description="Helical" evidence="10">
    <location>
        <begin position="251"/>
        <end position="269"/>
    </location>
</feature>
<evidence type="ECO:0000256" key="5">
    <source>
        <dbReference type="ARBA" id="ARBA00022857"/>
    </source>
</evidence>
<feature type="transmembrane region" description="Helical" evidence="10">
    <location>
        <begin position="84"/>
        <end position="107"/>
    </location>
</feature>
<evidence type="ECO:0000256" key="2">
    <source>
        <dbReference type="ARBA" id="ARBA00007742"/>
    </source>
</evidence>
<dbReference type="Pfam" id="PF02544">
    <property type="entry name" value="Steroid_dh"/>
    <property type="match status" value="1"/>
</dbReference>
<evidence type="ECO:0000256" key="4">
    <source>
        <dbReference type="ARBA" id="ARBA00022692"/>
    </source>
</evidence>
<keyword evidence="9 10" id="KW-0472">Membrane</keyword>
<keyword evidence="3" id="KW-0444">Lipid biosynthesis</keyword>
<organism evidence="12 13">
    <name type="scientific">Polysphondylium violaceum</name>
    <dbReference type="NCBI Taxonomy" id="133409"/>
    <lineage>
        <taxon>Eukaryota</taxon>
        <taxon>Amoebozoa</taxon>
        <taxon>Evosea</taxon>
        <taxon>Eumycetozoa</taxon>
        <taxon>Dictyostelia</taxon>
        <taxon>Dictyosteliales</taxon>
        <taxon>Dictyosteliaceae</taxon>
        <taxon>Polysphondylium</taxon>
    </lineage>
</organism>
<dbReference type="OrthoDB" id="540503at2759"/>
<dbReference type="PANTHER" id="PTHR10556">
    <property type="entry name" value="3-OXO-5-ALPHA-STEROID 4-DEHYDROGENASE"/>
    <property type="match status" value="1"/>
</dbReference>
<dbReference type="GO" id="GO:0016627">
    <property type="term" value="F:oxidoreductase activity, acting on the CH-CH group of donors"/>
    <property type="evidence" value="ECO:0007669"/>
    <property type="project" value="InterPro"/>
</dbReference>
<feature type="transmembrane region" description="Helical" evidence="10">
    <location>
        <begin position="225"/>
        <end position="245"/>
    </location>
</feature>
<dbReference type="GO" id="GO:0042761">
    <property type="term" value="P:very long-chain fatty acid biosynthetic process"/>
    <property type="evidence" value="ECO:0007669"/>
    <property type="project" value="TreeGrafter"/>
</dbReference>
<evidence type="ECO:0000256" key="7">
    <source>
        <dbReference type="ARBA" id="ARBA00023002"/>
    </source>
</evidence>
<evidence type="ECO:0000259" key="11">
    <source>
        <dbReference type="PROSITE" id="PS50053"/>
    </source>
</evidence>
<dbReference type="GO" id="GO:0005789">
    <property type="term" value="C:endoplasmic reticulum membrane"/>
    <property type="evidence" value="ECO:0007669"/>
    <property type="project" value="UniProtKB-SubCell"/>
</dbReference>
<dbReference type="Proteomes" id="UP000695562">
    <property type="component" value="Unassembled WGS sequence"/>
</dbReference>
<keyword evidence="6 10" id="KW-1133">Transmembrane helix</keyword>
<dbReference type="CDD" id="cd01801">
    <property type="entry name" value="Ubl_TECR_like"/>
    <property type="match status" value="1"/>
</dbReference>
<evidence type="ECO:0000256" key="8">
    <source>
        <dbReference type="ARBA" id="ARBA00023098"/>
    </source>
</evidence>
<dbReference type="InterPro" id="IPR000626">
    <property type="entry name" value="Ubiquitin-like_dom"/>
</dbReference>
<evidence type="ECO:0000256" key="10">
    <source>
        <dbReference type="SAM" id="Phobius"/>
    </source>
</evidence>
<evidence type="ECO:0000256" key="1">
    <source>
        <dbReference type="ARBA" id="ARBA00004477"/>
    </source>
</evidence>
<dbReference type="InterPro" id="IPR001104">
    <property type="entry name" value="3-oxo-5_a-steroid_4-DH_C"/>
</dbReference>
<dbReference type="PANTHER" id="PTHR10556:SF28">
    <property type="entry name" value="VERY-LONG-CHAIN ENOYL-COA REDUCTASE"/>
    <property type="match status" value="1"/>
</dbReference>
<sequence>MNITIASPRSKKTICEVTVDPSSTVADLKKKFAQQKKVGVERQRFSFEHPTKGMVVLSNDKETLSNYGVTTNTTVLFKDLGMQISWTLVFLAEYAGPLFVYPIFYFFSRQIYGFETPKTFVQDVALICYSLHYIKRILETIFVHRFSKATMPITNLFKNCIYYWGCTSMVSYFVNHPLYTPPAALNQYIGFGLWAFGEIMNLVCHIQLRNLRPAGSNVRKIPRGLLFEFVSCPNYTVEILAWLGFSIMTQTLTSYLFTLLGAGQMYIWACGKHRNYKKEFTGKDGSPLYPKNRKIIIPFLL</sequence>
<feature type="transmembrane region" description="Helical" evidence="10">
    <location>
        <begin position="161"/>
        <end position="179"/>
    </location>
</feature>
<keyword evidence="8" id="KW-0443">Lipid metabolism</keyword>
<dbReference type="InterPro" id="IPR029071">
    <property type="entry name" value="Ubiquitin-like_domsf"/>
</dbReference>
<evidence type="ECO:0000313" key="12">
    <source>
        <dbReference type="EMBL" id="KAF2072570.1"/>
    </source>
</evidence>
<evidence type="ECO:0000256" key="6">
    <source>
        <dbReference type="ARBA" id="ARBA00022989"/>
    </source>
</evidence>
<dbReference type="PROSITE" id="PS50053">
    <property type="entry name" value="UBIQUITIN_2"/>
    <property type="match status" value="1"/>
</dbReference>
<keyword evidence="7" id="KW-0560">Oxidoreductase</keyword>
<dbReference type="PROSITE" id="PS50244">
    <property type="entry name" value="S5A_REDUCTASE"/>
    <property type="match status" value="1"/>
</dbReference>
<protein>
    <recommendedName>
        <fullName evidence="11">Ubiquitin-like domain-containing protein</fullName>
    </recommendedName>
</protein>